<dbReference type="Proteomes" id="UP000612352">
    <property type="component" value="Unassembled WGS sequence"/>
</dbReference>
<dbReference type="Pfam" id="PF09359">
    <property type="entry name" value="VTC"/>
    <property type="match status" value="1"/>
</dbReference>
<dbReference type="EMBL" id="JAEDAJ010000018">
    <property type="protein sequence ID" value="MBK0333015.1"/>
    <property type="molecule type" value="Genomic_DNA"/>
</dbReference>
<dbReference type="SUPFAM" id="SSF55154">
    <property type="entry name" value="CYTH-like phosphatases"/>
    <property type="match status" value="1"/>
</dbReference>
<reference evidence="3 4" key="1">
    <citation type="submission" date="2020-12" db="EMBL/GenBank/DDBJ databases">
        <title>Brachybacterium sp. MASK1Z-5, whole genome shotgun sequence.</title>
        <authorList>
            <person name="Tuo L."/>
        </authorList>
    </citation>
    <scope>NUCLEOTIDE SEQUENCE [LARGE SCALE GENOMIC DNA]</scope>
    <source>
        <strain evidence="3 4">MASK1Z-5</strain>
    </source>
</reference>
<organism evidence="3 4">
    <name type="scientific">Brachybacterium halotolerans</name>
    <dbReference type="NCBI Taxonomy" id="2795215"/>
    <lineage>
        <taxon>Bacteria</taxon>
        <taxon>Bacillati</taxon>
        <taxon>Actinomycetota</taxon>
        <taxon>Actinomycetes</taxon>
        <taxon>Micrococcales</taxon>
        <taxon>Dermabacteraceae</taxon>
        <taxon>Brachybacterium</taxon>
    </lineage>
</organism>
<feature type="domain" description="VTC" evidence="2">
    <location>
        <begin position="24"/>
        <end position="249"/>
    </location>
</feature>
<name>A0ABS1BEG4_9MICO</name>
<protein>
    <submittedName>
        <fullName evidence="3">VTC domain-containing protein</fullName>
    </submittedName>
</protein>
<keyword evidence="4" id="KW-1185">Reference proteome</keyword>
<accession>A0ABS1BEG4</accession>
<dbReference type="RefSeq" id="WP_200503885.1">
    <property type="nucleotide sequence ID" value="NZ_JAEDAJ010000018.1"/>
</dbReference>
<dbReference type="InterPro" id="IPR018966">
    <property type="entry name" value="VTC_domain"/>
</dbReference>
<evidence type="ECO:0000313" key="3">
    <source>
        <dbReference type="EMBL" id="MBK0333015.1"/>
    </source>
</evidence>
<sequence length="273" mass="29912">MTSLSSLPAVGLEEISERAGLMTRVDRKYLVPRETVHMLLSELDGSVRVLEIAGRRTFRYASTYYDTADLATFRAAAGRRRRRAKIRCREYVDSGTAFLEVKTATGRGGSSKQRIPLPAGSEGDPSAGPLEGTSREFVDTALDSAGCTLDGELGPVLTTRYDRTTLLVTGEESRVTIDADLRWEIPGTQRPTGTGRHAATAPLPGYDLENLVVIETKAGTRPGRADRLLWADGHRPVRISKFATGLALLDPRLPTNRWHRTLQKVRSPAQRAA</sequence>
<evidence type="ECO:0000313" key="4">
    <source>
        <dbReference type="Proteomes" id="UP000612352"/>
    </source>
</evidence>
<evidence type="ECO:0000256" key="1">
    <source>
        <dbReference type="SAM" id="MobiDB-lite"/>
    </source>
</evidence>
<dbReference type="InterPro" id="IPR033469">
    <property type="entry name" value="CYTH-like_dom_sf"/>
</dbReference>
<dbReference type="Gene3D" id="3.20.100.30">
    <property type="entry name" value="VTC, catalytic tunnel domain"/>
    <property type="match status" value="1"/>
</dbReference>
<evidence type="ECO:0000259" key="2">
    <source>
        <dbReference type="Pfam" id="PF09359"/>
    </source>
</evidence>
<feature type="region of interest" description="Disordered" evidence="1">
    <location>
        <begin position="103"/>
        <end position="133"/>
    </location>
</feature>
<gene>
    <name evidence="3" type="ORF">I8D64_16555</name>
</gene>
<comment type="caution">
    <text evidence="3">The sequence shown here is derived from an EMBL/GenBank/DDBJ whole genome shotgun (WGS) entry which is preliminary data.</text>
</comment>
<dbReference type="InterPro" id="IPR042267">
    <property type="entry name" value="VTC_sf"/>
</dbReference>
<proteinExistence type="predicted"/>